<dbReference type="Proteomes" id="UP001152747">
    <property type="component" value="Unassembled WGS sequence"/>
</dbReference>
<comment type="subcellular location">
    <subcellularLocation>
        <location evidence="1">Chromosome</location>
    </subcellularLocation>
</comment>
<keyword evidence="2" id="KW-0158">Chromosome</keyword>
<keyword evidence="6" id="KW-0479">Metal-binding</keyword>
<dbReference type="InterPro" id="IPR046341">
    <property type="entry name" value="SET_dom_sf"/>
</dbReference>
<dbReference type="GO" id="GO:0008168">
    <property type="term" value="F:methyltransferase activity"/>
    <property type="evidence" value="ECO:0007669"/>
    <property type="project" value="UniProtKB-KW"/>
</dbReference>
<dbReference type="GO" id="GO:0005694">
    <property type="term" value="C:chromosome"/>
    <property type="evidence" value="ECO:0007669"/>
    <property type="project" value="UniProtKB-SubCell"/>
</dbReference>
<keyword evidence="7" id="KW-0862">Zinc</keyword>
<feature type="compositionally biased region" description="Acidic residues" evidence="8">
    <location>
        <begin position="96"/>
        <end position="105"/>
    </location>
</feature>
<proteinExistence type="predicted"/>
<protein>
    <recommendedName>
        <fullName evidence="9">SET domain-containing protein</fullName>
    </recommendedName>
</protein>
<evidence type="ECO:0000256" key="2">
    <source>
        <dbReference type="ARBA" id="ARBA00022454"/>
    </source>
</evidence>
<evidence type="ECO:0000256" key="7">
    <source>
        <dbReference type="ARBA" id="ARBA00022833"/>
    </source>
</evidence>
<dbReference type="GO" id="GO:0032259">
    <property type="term" value="P:methylation"/>
    <property type="evidence" value="ECO:0007669"/>
    <property type="project" value="UniProtKB-KW"/>
</dbReference>
<dbReference type="OrthoDB" id="5846691at2759"/>
<keyword evidence="5" id="KW-0949">S-adenosyl-L-methionine</keyword>
<evidence type="ECO:0000313" key="10">
    <source>
        <dbReference type="EMBL" id="CAI5445951.1"/>
    </source>
</evidence>
<evidence type="ECO:0000256" key="4">
    <source>
        <dbReference type="ARBA" id="ARBA00022679"/>
    </source>
</evidence>
<comment type="caution">
    <text evidence="10">The sequence shown here is derived from an EMBL/GenBank/DDBJ whole genome shotgun (WGS) entry which is preliminary data.</text>
</comment>
<name>A0A9P1IIY6_9PELO</name>
<sequence>MSSSNVTDFITLSDSEPEVIHIRLFQPRSIHSDDSDVIVIESESDELTPRQIQSTSGGNNQEMPSTSTSNTTDSGRKRKTLRERNLEYQSRRDEKENEEQLTSDSEDSKKRRRRTLATLHNNNTERASKMTPETSNAESIPNNRNDDQSEEEDLPRAQSNQSNYSVNSSEKYVRRRRSSRINSISELDVDNFSKNKESRRTRRSSRISENQNNNRVSDVVPRSSEEPQNETTVSSEETHPVGNKQNLLSERRRLSNLEEVEKNISDSEKLIASGSILNKAQHSKRTRRSSVLEKDNREESKVIDTDRNSEHEPSVSIPDNDNDTQKDSRASRIKRRRSIIYTDTHKSKLTPSQFEAERGNLYGSFKVPGNNESIPKRKFGKKDQEKYGKCIENWPLQAVFKTSDPQQYVVLYEGWSAETASIQEKSEIAMTARVLLKESQVRDEIIQSIEEKTGRKFWPKVEEMIKHPKASFWVFADLTYFHGYLQVRNRLAPIYYFGCDRNVKKYPVYTCIHQNLVEKNVSDMLNKNYLSIHIDKVLAEHGQTNEVVEYDKRNGSRCCGSPKCICDLREELLFKTLRTNKLRYRMNYDKNGRLKIDDKVLGDQYVIECSDVCGCDISCPNRTIQRGQKVPLVIFYEDEIKGYGVRAGGMIKRGELIAEYTGVIRLYGDKSYTSESYSFESNMVMDENGGIHVQAAIDSLDKGNVSRFINHSCTPNSIFVEAFSRKTEDSILIPRAGVFATADIELGDEITVSYYSKEALAKAAKKQKGLECRCYSKDCLGWIPGKR</sequence>
<dbReference type="PANTHER" id="PTHR46223">
    <property type="entry name" value="HISTONE-LYSINE N-METHYLTRANSFERASE SUV39H"/>
    <property type="match status" value="1"/>
</dbReference>
<feature type="compositionally biased region" description="Basic and acidic residues" evidence="8">
    <location>
        <begin position="82"/>
        <end position="95"/>
    </location>
</feature>
<evidence type="ECO:0000256" key="3">
    <source>
        <dbReference type="ARBA" id="ARBA00022603"/>
    </source>
</evidence>
<evidence type="ECO:0000259" key="9">
    <source>
        <dbReference type="PROSITE" id="PS50280"/>
    </source>
</evidence>
<feature type="domain" description="SET" evidence="9">
    <location>
        <begin position="630"/>
        <end position="755"/>
    </location>
</feature>
<dbReference type="GO" id="GO:0046872">
    <property type="term" value="F:metal ion binding"/>
    <property type="evidence" value="ECO:0007669"/>
    <property type="project" value="UniProtKB-KW"/>
</dbReference>
<feature type="region of interest" description="Disordered" evidence="8">
    <location>
        <begin position="31"/>
        <end position="178"/>
    </location>
</feature>
<dbReference type="PANTHER" id="PTHR46223:SF3">
    <property type="entry name" value="HISTONE-LYSINE N-METHYLTRANSFERASE SET-23"/>
    <property type="match status" value="1"/>
</dbReference>
<evidence type="ECO:0000256" key="8">
    <source>
        <dbReference type="SAM" id="MobiDB-lite"/>
    </source>
</evidence>
<accession>A0A9P1IIY6</accession>
<evidence type="ECO:0000256" key="5">
    <source>
        <dbReference type="ARBA" id="ARBA00022691"/>
    </source>
</evidence>
<evidence type="ECO:0000256" key="6">
    <source>
        <dbReference type="ARBA" id="ARBA00022723"/>
    </source>
</evidence>
<dbReference type="EMBL" id="CANHGI010000003">
    <property type="protein sequence ID" value="CAI5445951.1"/>
    <property type="molecule type" value="Genomic_DNA"/>
</dbReference>
<feature type="region of interest" description="Disordered" evidence="8">
    <location>
        <begin position="192"/>
        <end position="252"/>
    </location>
</feature>
<dbReference type="Gene3D" id="2.170.270.10">
    <property type="entry name" value="SET domain"/>
    <property type="match status" value="1"/>
</dbReference>
<feature type="region of interest" description="Disordered" evidence="8">
    <location>
        <begin position="279"/>
        <end position="336"/>
    </location>
</feature>
<feature type="compositionally biased region" description="Low complexity" evidence="8">
    <location>
        <begin position="158"/>
        <end position="169"/>
    </location>
</feature>
<feature type="compositionally biased region" description="Polar residues" evidence="8">
    <location>
        <begin position="118"/>
        <end position="143"/>
    </location>
</feature>
<organism evidence="10 11">
    <name type="scientific">Caenorhabditis angaria</name>
    <dbReference type="NCBI Taxonomy" id="860376"/>
    <lineage>
        <taxon>Eukaryota</taxon>
        <taxon>Metazoa</taxon>
        <taxon>Ecdysozoa</taxon>
        <taxon>Nematoda</taxon>
        <taxon>Chromadorea</taxon>
        <taxon>Rhabditida</taxon>
        <taxon>Rhabditina</taxon>
        <taxon>Rhabditomorpha</taxon>
        <taxon>Rhabditoidea</taxon>
        <taxon>Rhabditidae</taxon>
        <taxon>Peloderinae</taxon>
        <taxon>Caenorhabditis</taxon>
    </lineage>
</organism>
<dbReference type="SMART" id="SM00317">
    <property type="entry name" value="SET"/>
    <property type="match status" value="1"/>
</dbReference>
<dbReference type="AlphaFoldDB" id="A0A9P1IIY6"/>
<keyword evidence="11" id="KW-1185">Reference proteome</keyword>
<evidence type="ECO:0000313" key="11">
    <source>
        <dbReference type="Proteomes" id="UP001152747"/>
    </source>
</evidence>
<feature type="compositionally biased region" description="Basic and acidic residues" evidence="8">
    <location>
        <begin position="290"/>
        <end position="313"/>
    </location>
</feature>
<gene>
    <name evidence="10" type="ORF">CAMP_LOCUS8588</name>
</gene>
<dbReference type="InterPro" id="IPR050973">
    <property type="entry name" value="H3K9_Histone-Lys_N-MTase"/>
</dbReference>
<dbReference type="SUPFAM" id="SSF82199">
    <property type="entry name" value="SET domain"/>
    <property type="match status" value="1"/>
</dbReference>
<dbReference type="PROSITE" id="PS50280">
    <property type="entry name" value="SET"/>
    <property type="match status" value="1"/>
</dbReference>
<evidence type="ECO:0000256" key="1">
    <source>
        <dbReference type="ARBA" id="ARBA00004286"/>
    </source>
</evidence>
<keyword evidence="4" id="KW-0808">Transferase</keyword>
<reference evidence="10" key="1">
    <citation type="submission" date="2022-11" db="EMBL/GenBank/DDBJ databases">
        <authorList>
            <person name="Kikuchi T."/>
        </authorList>
    </citation>
    <scope>NUCLEOTIDE SEQUENCE</scope>
    <source>
        <strain evidence="10">PS1010</strain>
    </source>
</reference>
<dbReference type="Pfam" id="PF00856">
    <property type="entry name" value="SET"/>
    <property type="match status" value="1"/>
</dbReference>
<keyword evidence="3" id="KW-0489">Methyltransferase</keyword>
<feature type="compositionally biased region" description="Polar residues" evidence="8">
    <location>
        <begin position="50"/>
        <end position="73"/>
    </location>
</feature>
<dbReference type="InterPro" id="IPR001214">
    <property type="entry name" value="SET_dom"/>
</dbReference>